<dbReference type="EMBL" id="MCFL01000052">
    <property type="protein sequence ID" value="ORZ32019.1"/>
    <property type="molecule type" value="Genomic_DNA"/>
</dbReference>
<reference evidence="1 2" key="1">
    <citation type="submission" date="2016-07" db="EMBL/GenBank/DDBJ databases">
        <title>Pervasive Adenine N6-methylation of Active Genes in Fungi.</title>
        <authorList>
            <consortium name="DOE Joint Genome Institute"/>
            <person name="Mondo S.J."/>
            <person name="Dannebaum R.O."/>
            <person name="Kuo R.C."/>
            <person name="Labutti K."/>
            <person name="Haridas S."/>
            <person name="Kuo A."/>
            <person name="Salamov A."/>
            <person name="Ahrendt S.R."/>
            <person name="Lipzen A."/>
            <person name="Sullivan W."/>
            <person name="Andreopoulos W.B."/>
            <person name="Clum A."/>
            <person name="Lindquist E."/>
            <person name="Daum C."/>
            <person name="Ramamoorthy G.K."/>
            <person name="Gryganskyi A."/>
            <person name="Culley D."/>
            <person name="Magnuson J.K."/>
            <person name="James T.Y."/>
            <person name="O'Malley M.A."/>
            <person name="Stajich J.E."/>
            <person name="Spatafora J.W."/>
            <person name="Visel A."/>
            <person name="Grigoriev I.V."/>
        </authorList>
    </citation>
    <scope>NUCLEOTIDE SEQUENCE [LARGE SCALE GENOMIC DNA]</scope>
    <source>
        <strain evidence="1 2">PL171</strain>
    </source>
</reference>
<proteinExistence type="predicted"/>
<organism evidence="1 2">
    <name type="scientific">Catenaria anguillulae PL171</name>
    <dbReference type="NCBI Taxonomy" id="765915"/>
    <lineage>
        <taxon>Eukaryota</taxon>
        <taxon>Fungi</taxon>
        <taxon>Fungi incertae sedis</taxon>
        <taxon>Blastocladiomycota</taxon>
        <taxon>Blastocladiomycetes</taxon>
        <taxon>Blastocladiales</taxon>
        <taxon>Catenariaceae</taxon>
        <taxon>Catenaria</taxon>
    </lineage>
</organism>
<evidence type="ECO:0000313" key="2">
    <source>
        <dbReference type="Proteomes" id="UP000193411"/>
    </source>
</evidence>
<name>A0A1Y2HBS5_9FUNG</name>
<protein>
    <submittedName>
        <fullName evidence="1">Uncharacterized protein</fullName>
    </submittedName>
</protein>
<comment type="caution">
    <text evidence="1">The sequence shown here is derived from an EMBL/GenBank/DDBJ whole genome shotgun (WGS) entry which is preliminary data.</text>
</comment>
<dbReference type="AlphaFoldDB" id="A0A1Y2HBS5"/>
<sequence>MMIPKPVTADTFVHWLRDLFITSRLSPQPFLGLKSSSITHASTSAIPCELVVPIAFSRMMHFTRSRIAQFWIGGSRNPICSSRTPPQSHRDRNRQWSHFLSSAGDWRRSSPPAFMSLGTTSPSWPTQCWFCIKSTRIADATKLTIHGGCKDTYAFCCSNGGSNLRLDLKFPGPSTLSAASLIGACIEPCILHSSRKLLGRTDAIGRWLSVSDTLELRYSPHRVVELSRWNDTLGDQFAFDGDLVEWAQLSLFPRVNGPLVCEMYAIDGWRIRHACDRVRSTKAERGQEAKWVVPRNPLQAEDPAIDSIDKLQRTIKVARREALETM</sequence>
<gene>
    <name evidence="1" type="ORF">BCR44DRAFT_98171</name>
</gene>
<dbReference type="Proteomes" id="UP000193411">
    <property type="component" value="Unassembled WGS sequence"/>
</dbReference>
<evidence type="ECO:0000313" key="1">
    <source>
        <dbReference type="EMBL" id="ORZ32019.1"/>
    </source>
</evidence>
<accession>A0A1Y2HBS5</accession>
<keyword evidence="2" id="KW-1185">Reference proteome</keyword>